<protein>
    <recommendedName>
        <fullName evidence="2">PrcB C-terminal domain-containing protein</fullName>
    </recommendedName>
</protein>
<dbReference type="Pfam" id="PF14343">
    <property type="entry name" value="PrcB_C"/>
    <property type="match status" value="1"/>
</dbReference>
<dbReference type="EMBL" id="BAAACF010000001">
    <property type="protein sequence ID" value="GAA0721235.1"/>
    <property type="molecule type" value="Genomic_DNA"/>
</dbReference>
<dbReference type="Proteomes" id="UP001500339">
    <property type="component" value="Unassembled WGS sequence"/>
</dbReference>
<organism evidence="3 4">
    <name type="scientific">Clostridium malenominatum</name>
    <dbReference type="NCBI Taxonomy" id="1539"/>
    <lineage>
        <taxon>Bacteria</taxon>
        <taxon>Bacillati</taxon>
        <taxon>Bacillota</taxon>
        <taxon>Clostridia</taxon>
        <taxon>Eubacteriales</taxon>
        <taxon>Clostridiaceae</taxon>
        <taxon>Clostridium</taxon>
    </lineage>
</organism>
<gene>
    <name evidence="3" type="ORF">GCM10008905_11470</name>
</gene>
<keyword evidence="4" id="KW-1185">Reference proteome</keyword>
<keyword evidence="1" id="KW-0732">Signal</keyword>
<evidence type="ECO:0000313" key="3">
    <source>
        <dbReference type="EMBL" id="GAA0721235.1"/>
    </source>
</evidence>
<dbReference type="RefSeq" id="WP_343767649.1">
    <property type="nucleotide sequence ID" value="NZ_BAAACF010000001.1"/>
</dbReference>
<comment type="caution">
    <text evidence="3">The sequence shown here is derived from an EMBL/GenBank/DDBJ whole genome shotgun (WGS) entry which is preliminary data.</text>
</comment>
<dbReference type="InterPro" id="IPR025748">
    <property type="entry name" value="PrcB_C_dom"/>
</dbReference>
<evidence type="ECO:0000256" key="1">
    <source>
        <dbReference type="SAM" id="SignalP"/>
    </source>
</evidence>
<evidence type="ECO:0000313" key="4">
    <source>
        <dbReference type="Proteomes" id="UP001500339"/>
    </source>
</evidence>
<proteinExistence type="predicted"/>
<sequence length="190" mass="21702">MKRKFIIGLIALLLSSNIGSMASPVKAKSPIEGVRLIYALEEKKEIEFEVVEDAIPEKFRDAIEACKYNKGYLQYEDKETKNRYIAILAGERPNPAYGIKVTRVEKHNDKLIINVKDVLPSPDMMVIQVIAYPYTVIKVKDNADFVAVDEEGKIYEDSRLRRLPEIKTESITNWKNSALNKFASKITSYK</sequence>
<accession>A0ABN1ITU6</accession>
<evidence type="ECO:0000259" key="2">
    <source>
        <dbReference type="Pfam" id="PF14343"/>
    </source>
</evidence>
<feature type="signal peptide" evidence="1">
    <location>
        <begin position="1"/>
        <end position="22"/>
    </location>
</feature>
<name>A0ABN1ITU6_9CLOT</name>
<feature type="chain" id="PRO_5045547765" description="PrcB C-terminal domain-containing protein" evidence="1">
    <location>
        <begin position="23"/>
        <end position="190"/>
    </location>
</feature>
<feature type="domain" description="PrcB C-terminal" evidence="2">
    <location>
        <begin position="84"/>
        <end position="140"/>
    </location>
</feature>
<reference evidence="3 4" key="1">
    <citation type="journal article" date="2019" name="Int. J. Syst. Evol. Microbiol.">
        <title>The Global Catalogue of Microorganisms (GCM) 10K type strain sequencing project: providing services to taxonomists for standard genome sequencing and annotation.</title>
        <authorList>
            <consortium name="The Broad Institute Genomics Platform"/>
            <consortium name="The Broad Institute Genome Sequencing Center for Infectious Disease"/>
            <person name="Wu L."/>
            <person name="Ma J."/>
        </authorList>
    </citation>
    <scope>NUCLEOTIDE SEQUENCE [LARGE SCALE GENOMIC DNA]</scope>
    <source>
        <strain evidence="3 4">JCM 1405</strain>
    </source>
</reference>